<evidence type="ECO:0008006" key="5">
    <source>
        <dbReference type="Google" id="ProtNLM"/>
    </source>
</evidence>
<feature type="region of interest" description="Disordered" evidence="1">
    <location>
        <begin position="183"/>
        <end position="211"/>
    </location>
</feature>
<gene>
    <name evidence="3" type="ORF">EB796_007037</name>
</gene>
<evidence type="ECO:0000256" key="2">
    <source>
        <dbReference type="SAM" id="Phobius"/>
    </source>
</evidence>
<feature type="compositionally biased region" description="Polar residues" evidence="1">
    <location>
        <begin position="183"/>
        <end position="197"/>
    </location>
</feature>
<proteinExistence type="predicted"/>
<feature type="transmembrane region" description="Helical" evidence="2">
    <location>
        <begin position="110"/>
        <end position="131"/>
    </location>
</feature>
<reference evidence="3" key="1">
    <citation type="submission" date="2020-06" db="EMBL/GenBank/DDBJ databases">
        <title>Draft genome of Bugula neritina, a colonial animal packing powerful symbionts and potential medicines.</title>
        <authorList>
            <person name="Rayko M."/>
        </authorList>
    </citation>
    <scope>NUCLEOTIDE SEQUENCE [LARGE SCALE GENOMIC DNA]</scope>
    <source>
        <strain evidence="3">Kwan_BN1</strain>
    </source>
</reference>
<evidence type="ECO:0000313" key="4">
    <source>
        <dbReference type="Proteomes" id="UP000593567"/>
    </source>
</evidence>
<sequence>MEECVLREMMVSRCVTVQKGQLGDDVSTCLHMSLVAATVVEGIYQQLFWNVPCSLDRTACSRYDKATCIDGYCGCPHGYIVVNNRYPEEAEQLNSGQGSEENSKRFCTPWCWIVAGIVGAVVVMTITLLAISTSQEQIKISQEMESSKRRSSLVLNTSVYQGRQSAVEYYSVHQITLTPKLPSTNELSQRKSTNTMSDVIGEKDNDTSSLN</sequence>
<feature type="compositionally biased region" description="Basic and acidic residues" evidence="1">
    <location>
        <begin position="200"/>
        <end position="211"/>
    </location>
</feature>
<keyword evidence="2" id="KW-0812">Transmembrane</keyword>
<dbReference type="AlphaFoldDB" id="A0A7J7K8U5"/>
<evidence type="ECO:0000256" key="1">
    <source>
        <dbReference type="SAM" id="MobiDB-lite"/>
    </source>
</evidence>
<keyword evidence="2" id="KW-0472">Membrane</keyword>
<keyword evidence="2" id="KW-1133">Transmembrane helix</keyword>
<keyword evidence="4" id="KW-1185">Reference proteome</keyword>
<evidence type="ECO:0000313" key="3">
    <source>
        <dbReference type="EMBL" id="KAF6034653.1"/>
    </source>
</evidence>
<name>A0A7J7K8U5_BUGNE</name>
<protein>
    <recommendedName>
        <fullName evidence="5">EB domain-containing protein</fullName>
    </recommendedName>
</protein>
<organism evidence="3 4">
    <name type="scientific">Bugula neritina</name>
    <name type="common">Brown bryozoan</name>
    <name type="synonym">Sertularia neritina</name>
    <dbReference type="NCBI Taxonomy" id="10212"/>
    <lineage>
        <taxon>Eukaryota</taxon>
        <taxon>Metazoa</taxon>
        <taxon>Spiralia</taxon>
        <taxon>Lophotrochozoa</taxon>
        <taxon>Bryozoa</taxon>
        <taxon>Gymnolaemata</taxon>
        <taxon>Cheilostomatida</taxon>
        <taxon>Flustrina</taxon>
        <taxon>Buguloidea</taxon>
        <taxon>Bugulidae</taxon>
        <taxon>Bugula</taxon>
    </lineage>
</organism>
<accession>A0A7J7K8U5</accession>
<dbReference type="Proteomes" id="UP000593567">
    <property type="component" value="Unassembled WGS sequence"/>
</dbReference>
<dbReference type="EMBL" id="VXIV02001028">
    <property type="protein sequence ID" value="KAF6034653.1"/>
    <property type="molecule type" value="Genomic_DNA"/>
</dbReference>
<comment type="caution">
    <text evidence="3">The sequence shown here is derived from an EMBL/GenBank/DDBJ whole genome shotgun (WGS) entry which is preliminary data.</text>
</comment>